<dbReference type="AlphaFoldDB" id="A0A3B0UIP9"/>
<feature type="non-terminal residue" evidence="4">
    <location>
        <position position="1"/>
    </location>
</feature>
<dbReference type="GO" id="GO:0004252">
    <property type="term" value="F:serine-type endopeptidase activity"/>
    <property type="evidence" value="ECO:0007669"/>
    <property type="project" value="TreeGrafter"/>
</dbReference>
<sequence length="66" mass="7765">PILVIHSQLDYRIPVTQGMQAFDAAVLLHVPAEFLYFPDESHWVSKPQNSILWQRTFSGWLNKWLK</sequence>
<dbReference type="InterPro" id="IPR001375">
    <property type="entry name" value="Peptidase_S9_cat"/>
</dbReference>
<dbReference type="EMBL" id="UOET01000531">
    <property type="protein sequence ID" value="VAW30538.1"/>
    <property type="molecule type" value="Genomic_DNA"/>
</dbReference>
<dbReference type="SUPFAM" id="SSF53474">
    <property type="entry name" value="alpha/beta-Hydrolases"/>
    <property type="match status" value="1"/>
</dbReference>
<evidence type="ECO:0000313" key="4">
    <source>
        <dbReference type="EMBL" id="VAW30538.1"/>
    </source>
</evidence>
<dbReference type="Gene3D" id="3.40.50.1820">
    <property type="entry name" value="alpha/beta hydrolase"/>
    <property type="match status" value="1"/>
</dbReference>
<feature type="domain" description="Peptidase S9 prolyl oligopeptidase catalytic" evidence="3">
    <location>
        <begin position="1"/>
        <end position="66"/>
    </location>
</feature>
<accession>A0A3B0UIP9</accession>
<gene>
    <name evidence="4" type="ORF">MNBD_BACTEROID07-1170</name>
</gene>
<dbReference type="PANTHER" id="PTHR42776:SF13">
    <property type="entry name" value="DIPEPTIDYL-PEPTIDASE 5"/>
    <property type="match status" value="1"/>
</dbReference>
<evidence type="ECO:0000256" key="1">
    <source>
        <dbReference type="ARBA" id="ARBA00022729"/>
    </source>
</evidence>
<evidence type="ECO:0000259" key="3">
    <source>
        <dbReference type="Pfam" id="PF00326"/>
    </source>
</evidence>
<name>A0A3B0UIP9_9ZZZZ</name>
<keyword evidence="2" id="KW-0378">Hydrolase</keyword>
<proteinExistence type="predicted"/>
<dbReference type="InterPro" id="IPR029058">
    <property type="entry name" value="AB_hydrolase_fold"/>
</dbReference>
<keyword evidence="1" id="KW-0732">Signal</keyword>
<dbReference type="PANTHER" id="PTHR42776">
    <property type="entry name" value="SERINE PEPTIDASE S9 FAMILY MEMBER"/>
    <property type="match status" value="1"/>
</dbReference>
<reference evidence="4" key="1">
    <citation type="submission" date="2018-06" db="EMBL/GenBank/DDBJ databases">
        <authorList>
            <person name="Zhirakovskaya E."/>
        </authorList>
    </citation>
    <scope>NUCLEOTIDE SEQUENCE</scope>
</reference>
<evidence type="ECO:0000256" key="2">
    <source>
        <dbReference type="ARBA" id="ARBA00022801"/>
    </source>
</evidence>
<dbReference type="Pfam" id="PF00326">
    <property type="entry name" value="Peptidase_S9"/>
    <property type="match status" value="1"/>
</dbReference>
<dbReference type="GO" id="GO:0006508">
    <property type="term" value="P:proteolysis"/>
    <property type="evidence" value="ECO:0007669"/>
    <property type="project" value="InterPro"/>
</dbReference>
<protein>
    <recommendedName>
        <fullName evidence="3">Peptidase S9 prolyl oligopeptidase catalytic domain-containing protein</fullName>
    </recommendedName>
</protein>
<organism evidence="4">
    <name type="scientific">hydrothermal vent metagenome</name>
    <dbReference type="NCBI Taxonomy" id="652676"/>
    <lineage>
        <taxon>unclassified sequences</taxon>
        <taxon>metagenomes</taxon>
        <taxon>ecological metagenomes</taxon>
    </lineage>
</organism>